<keyword evidence="5" id="KW-0997">Cell inner membrane</keyword>
<protein>
    <recommendedName>
        <fullName evidence="11">TonB C-terminal domain-containing protein</fullName>
    </recommendedName>
</protein>
<evidence type="ECO:0000256" key="8">
    <source>
        <dbReference type="ARBA" id="ARBA00022989"/>
    </source>
</evidence>
<evidence type="ECO:0000259" key="11">
    <source>
        <dbReference type="PROSITE" id="PS52015"/>
    </source>
</evidence>
<organism evidence="12 13">
    <name type="scientific">Cyclobacterium qasimii</name>
    <dbReference type="NCBI Taxonomy" id="1350429"/>
    <lineage>
        <taxon>Bacteria</taxon>
        <taxon>Pseudomonadati</taxon>
        <taxon>Bacteroidota</taxon>
        <taxon>Cytophagia</taxon>
        <taxon>Cytophagales</taxon>
        <taxon>Cyclobacteriaceae</taxon>
        <taxon>Cyclobacterium</taxon>
    </lineage>
</organism>
<evidence type="ECO:0000256" key="9">
    <source>
        <dbReference type="ARBA" id="ARBA00023136"/>
    </source>
</evidence>
<dbReference type="GO" id="GO:0015031">
    <property type="term" value="P:protein transport"/>
    <property type="evidence" value="ECO:0007669"/>
    <property type="project" value="UniProtKB-KW"/>
</dbReference>
<evidence type="ECO:0000256" key="10">
    <source>
        <dbReference type="SAM" id="Phobius"/>
    </source>
</evidence>
<keyword evidence="4" id="KW-1003">Cell membrane</keyword>
<keyword evidence="3" id="KW-0813">Transport</keyword>
<reference evidence="12 13" key="1">
    <citation type="submission" date="2019-07" db="EMBL/GenBank/DDBJ databases">
        <title>Whole genome shotgun sequence of Cyclobacterium qasimii NBRC 106168.</title>
        <authorList>
            <person name="Hosoyama A."/>
            <person name="Uohara A."/>
            <person name="Ohji S."/>
            <person name="Ichikawa N."/>
        </authorList>
    </citation>
    <scope>NUCLEOTIDE SEQUENCE [LARGE SCALE GENOMIC DNA]</scope>
    <source>
        <strain evidence="12 13">NBRC 106168</strain>
    </source>
</reference>
<feature type="domain" description="TonB C-terminal" evidence="11">
    <location>
        <begin position="326"/>
        <end position="428"/>
    </location>
</feature>
<evidence type="ECO:0000256" key="2">
    <source>
        <dbReference type="ARBA" id="ARBA00006555"/>
    </source>
</evidence>
<dbReference type="InterPro" id="IPR008756">
    <property type="entry name" value="Peptidase_M56"/>
</dbReference>
<dbReference type="Pfam" id="PF03544">
    <property type="entry name" value="TonB_C"/>
    <property type="match status" value="1"/>
</dbReference>
<accession>A0A512CHK5</accession>
<evidence type="ECO:0000256" key="4">
    <source>
        <dbReference type="ARBA" id="ARBA00022475"/>
    </source>
</evidence>
<dbReference type="SUPFAM" id="SSF74653">
    <property type="entry name" value="TolA/TonB C-terminal domain"/>
    <property type="match status" value="1"/>
</dbReference>
<keyword evidence="8 10" id="KW-1133">Transmembrane helix</keyword>
<gene>
    <name evidence="12" type="ORF">CQA01_40740</name>
</gene>
<dbReference type="NCBIfam" id="TIGR01352">
    <property type="entry name" value="tonB_Cterm"/>
    <property type="match status" value="1"/>
</dbReference>
<keyword evidence="6 10" id="KW-0812">Transmembrane</keyword>
<dbReference type="PANTHER" id="PTHR33446:SF2">
    <property type="entry name" value="PROTEIN TONB"/>
    <property type="match status" value="1"/>
</dbReference>
<comment type="subcellular location">
    <subcellularLocation>
        <location evidence="1">Cell inner membrane</location>
        <topology evidence="1">Single-pass membrane protein</topology>
        <orientation evidence="1">Periplasmic side</orientation>
    </subcellularLocation>
</comment>
<dbReference type="PANTHER" id="PTHR33446">
    <property type="entry name" value="PROTEIN TONB-RELATED"/>
    <property type="match status" value="1"/>
</dbReference>
<dbReference type="Proteomes" id="UP000321301">
    <property type="component" value="Unassembled WGS sequence"/>
</dbReference>
<dbReference type="AlphaFoldDB" id="A0A512CHK5"/>
<dbReference type="EMBL" id="BJYV01000024">
    <property type="protein sequence ID" value="GEO23540.1"/>
    <property type="molecule type" value="Genomic_DNA"/>
</dbReference>
<evidence type="ECO:0000256" key="3">
    <source>
        <dbReference type="ARBA" id="ARBA00022448"/>
    </source>
</evidence>
<feature type="transmembrane region" description="Helical" evidence="10">
    <location>
        <begin position="6"/>
        <end position="25"/>
    </location>
</feature>
<keyword evidence="13" id="KW-1185">Reference proteome</keyword>
<evidence type="ECO:0000256" key="7">
    <source>
        <dbReference type="ARBA" id="ARBA00022927"/>
    </source>
</evidence>
<dbReference type="InterPro" id="IPR006260">
    <property type="entry name" value="TonB/TolA_C"/>
</dbReference>
<evidence type="ECO:0000313" key="12">
    <source>
        <dbReference type="EMBL" id="GEO23540.1"/>
    </source>
</evidence>
<dbReference type="Gene3D" id="3.30.1150.10">
    <property type="match status" value="1"/>
</dbReference>
<comment type="caution">
    <text evidence="12">The sequence shown here is derived from an EMBL/GenBank/DDBJ whole genome shotgun (WGS) entry which is preliminary data.</text>
</comment>
<evidence type="ECO:0000313" key="13">
    <source>
        <dbReference type="Proteomes" id="UP000321301"/>
    </source>
</evidence>
<dbReference type="PROSITE" id="PS52015">
    <property type="entry name" value="TONB_CTD"/>
    <property type="match status" value="1"/>
</dbReference>
<dbReference type="GO" id="GO:0098797">
    <property type="term" value="C:plasma membrane protein complex"/>
    <property type="evidence" value="ECO:0007669"/>
    <property type="project" value="TreeGrafter"/>
</dbReference>
<dbReference type="InterPro" id="IPR051045">
    <property type="entry name" value="TonB-dependent_transducer"/>
</dbReference>
<dbReference type="Pfam" id="PF05569">
    <property type="entry name" value="Peptidase_M56"/>
    <property type="match status" value="1"/>
</dbReference>
<proteinExistence type="inferred from homology"/>
<dbReference type="GO" id="GO:0055085">
    <property type="term" value="P:transmembrane transport"/>
    <property type="evidence" value="ECO:0007669"/>
    <property type="project" value="InterPro"/>
</dbReference>
<dbReference type="RefSeq" id="WP_020893107.1">
    <property type="nucleotide sequence ID" value="NZ_BJYV01000024.1"/>
</dbReference>
<evidence type="ECO:0000256" key="6">
    <source>
        <dbReference type="ARBA" id="ARBA00022692"/>
    </source>
</evidence>
<keyword evidence="7" id="KW-0653">Protein transport</keyword>
<evidence type="ECO:0000256" key="1">
    <source>
        <dbReference type="ARBA" id="ARBA00004383"/>
    </source>
</evidence>
<name>A0A512CHK5_9BACT</name>
<feature type="transmembrane region" description="Helical" evidence="10">
    <location>
        <begin position="37"/>
        <end position="60"/>
    </location>
</feature>
<evidence type="ECO:0000256" key="5">
    <source>
        <dbReference type="ARBA" id="ARBA00022519"/>
    </source>
</evidence>
<dbReference type="GO" id="GO:0031992">
    <property type="term" value="F:energy transducer activity"/>
    <property type="evidence" value="ECO:0007669"/>
    <property type="project" value="TreeGrafter"/>
</dbReference>
<keyword evidence="9 10" id="KW-0472">Membrane</keyword>
<feature type="transmembrane region" description="Helical" evidence="10">
    <location>
        <begin position="96"/>
        <end position="119"/>
    </location>
</feature>
<sequence length="428" mass="49047">MTHLINYLWEGAICLTLLWLFYKVFLEKKTFFAWNRAFLLCALIVALVFPALNLTGISSLNLGNEAFVMQLPQFEMNGSNQVQNTPSPFSLSNLVLGVYITGMLFTLSRFIIGIVSLMLQTRKAKAFYNGKYTILEHPTFEPSSFFHLIFLPEGALQLQQKVDWIIAHETTHADYRHSLDKLLIQVVKIVFWFYPIYRMYEKALEVLHEYQVDEKMTQTYPLQEYARLLLNLAKPKNSSLLVHNFNQFQIKKRLTMMTQPKSKWMARGMYALALPLFACLFVLISCTPNEDMPNLEAQEEEEIVITEMVMKESIFDVVEDMPSPMGGMEGWNNYLSANLEYPEAARDAQVEGTAYLVFTITDEGNVVDASILKGIGAGEEDEARKALATSLNEEALRVVRNSPDWIPGQQKGKNVNVKMRFPIRFKLN</sequence>
<feature type="transmembrane region" description="Helical" evidence="10">
    <location>
        <begin position="264"/>
        <end position="284"/>
    </location>
</feature>
<dbReference type="InterPro" id="IPR037682">
    <property type="entry name" value="TonB_C"/>
</dbReference>
<comment type="similarity">
    <text evidence="2">Belongs to the TonB family.</text>
</comment>